<evidence type="ECO:0000256" key="2">
    <source>
        <dbReference type="ARBA" id="ARBA00022679"/>
    </source>
</evidence>
<dbReference type="Gene3D" id="3.40.50.150">
    <property type="entry name" value="Vaccinia Virus protein VP39"/>
    <property type="match status" value="1"/>
</dbReference>
<dbReference type="SUPFAM" id="SSF53335">
    <property type="entry name" value="S-adenosyl-L-methionine-dependent methyltransferases"/>
    <property type="match status" value="1"/>
</dbReference>
<evidence type="ECO:0000256" key="1">
    <source>
        <dbReference type="ARBA" id="ARBA00022603"/>
    </source>
</evidence>
<dbReference type="InterPro" id="IPR001091">
    <property type="entry name" value="RM_Methyltransferase"/>
</dbReference>
<evidence type="ECO:0000259" key="3">
    <source>
        <dbReference type="Pfam" id="PF01555"/>
    </source>
</evidence>
<dbReference type="PRINTS" id="PR00508">
    <property type="entry name" value="S21N4MTFRASE"/>
</dbReference>
<protein>
    <recommendedName>
        <fullName evidence="3">DNA methylase N-4/N-6 domain-containing protein</fullName>
    </recommendedName>
</protein>
<comment type="caution">
    <text evidence="4">The sequence shown here is derived from an EMBL/GenBank/DDBJ whole genome shotgun (WGS) entry which is preliminary data.</text>
</comment>
<sequence>EYKGVGRKEPYIYKGRKYKVEGFIKDNSPQAPSNYNDSSSFSRYFSLDAWFKKKLKELPAGVRKTFPYLICPKASKSEKNKGCEELYWEKDNSSFGHHQVDKQRWEWLGKEEQRIYKKTGKKISLRAKGNIHPTVKPLKLGSYLLTIGSQEGDIILDPFGGSGWMAIVAKALKRHYIVFETIKENVKIANSRLLAEKTLWD</sequence>
<dbReference type="GO" id="GO:0032259">
    <property type="term" value="P:methylation"/>
    <property type="evidence" value="ECO:0007669"/>
    <property type="project" value="UniProtKB-KW"/>
</dbReference>
<dbReference type="AlphaFoldDB" id="X1JC73"/>
<gene>
    <name evidence="4" type="ORF">S03H2_43062</name>
</gene>
<dbReference type="Pfam" id="PF01555">
    <property type="entry name" value="N6_N4_Mtase"/>
    <property type="match status" value="1"/>
</dbReference>
<reference evidence="4" key="1">
    <citation type="journal article" date="2014" name="Front. Microbiol.">
        <title>High frequency of phylogenetically diverse reductive dehalogenase-homologous genes in deep subseafloor sedimentary metagenomes.</title>
        <authorList>
            <person name="Kawai M."/>
            <person name="Futagami T."/>
            <person name="Toyoda A."/>
            <person name="Takaki Y."/>
            <person name="Nishi S."/>
            <person name="Hori S."/>
            <person name="Arai W."/>
            <person name="Tsubouchi T."/>
            <person name="Morono Y."/>
            <person name="Uchiyama I."/>
            <person name="Ito T."/>
            <person name="Fujiyama A."/>
            <person name="Inagaki F."/>
            <person name="Takami H."/>
        </authorList>
    </citation>
    <scope>NUCLEOTIDE SEQUENCE</scope>
    <source>
        <strain evidence="4">Expedition CK06-06</strain>
    </source>
</reference>
<dbReference type="EMBL" id="BARU01026834">
    <property type="protein sequence ID" value="GAH67373.1"/>
    <property type="molecule type" value="Genomic_DNA"/>
</dbReference>
<keyword evidence="1" id="KW-0489">Methyltransferase</keyword>
<accession>X1JC73</accession>
<keyword evidence="2" id="KW-0808">Transferase</keyword>
<name>X1JC73_9ZZZZ</name>
<feature type="non-terminal residue" evidence="4">
    <location>
        <position position="1"/>
    </location>
</feature>
<dbReference type="GO" id="GO:0003677">
    <property type="term" value="F:DNA binding"/>
    <property type="evidence" value="ECO:0007669"/>
    <property type="project" value="InterPro"/>
</dbReference>
<proteinExistence type="predicted"/>
<organism evidence="4">
    <name type="scientific">marine sediment metagenome</name>
    <dbReference type="NCBI Taxonomy" id="412755"/>
    <lineage>
        <taxon>unclassified sequences</taxon>
        <taxon>metagenomes</taxon>
        <taxon>ecological metagenomes</taxon>
    </lineage>
</organism>
<dbReference type="GO" id="GO:0008170">
    <property type="term" value="F:N-methyltransferase activity"/>
    <property type="evidence" value="ECO:0007669"/>
    <property type="project" value="InterPro"/>
</dbReference>
<evidence type="ECO:0000313" key="4">
    <source>
        <dbReference type="EMBL" id="GAH67373.1"/>
    </source>
</evidence>
<dbReference type="InterPro" id="IPR029063">
    <property type="entry name" value="SAM-dependent_MTases_sf"/>
</dbReference>
<feature type="domain" description="DNA methylase N-4/N-6" evidence="3">
    <location>
        <begin position="22"/>
        <end position="190"/>
    </location>
</feature>
<dbReference type="InterPro" id="IPR002941">
    <property type="entry name" value="DNA_methylase_N4/N6"/>
</dbReference>